<dbReference type="RefSeq" id="WP_208500263.1">
    <property type="nucleotide sequence ID" value="NZ_JAGFOA010000001.1"/>
</dbReference>
<sequence length="311" mass="35240">MIEKSPLVWTHQNSPAQDRRGTEFVRRGVRARKTRWHALAPWERYRERVRAATIALADPLLGWESAASELGLPVFGEPRYVHVFADIAGHSYRQKDVLTHTGVDGREETRINGVRVTTLVDTVVDLIRVLPLAFGVATLDAALRMGANLDEIADRLRAQRNPRGRSRAWDAVRRADAAAESVLESVSRVMISLLGFEDPELQRTFLLDDRERRPDFYWPSVGVAGDADGDEKYFRGDILDAEAKIRDQRRRDIELQVAVERSVHWEWGDVMTPARLDRILIGAGVPRIRPVDPRVIASIANGGRTVRRPRH</sequence>
<reference evidence="1" key="1">
    <citation type="submission" date="2021-03" db="EMBL/GenBank/DDBJ databases">
        <title>Microbacterium sp. nov., a novel actinobacterium isolated from cow dung.</title>
        <authorList>
            <person name="Zhang L."/>
        </authorList>
    </citation>
    <scope>NUCLEOTIDE SEQUENCE</scope>
    <source>
        <strain evidence="1">NEAU-LLB</strain>
    </source>
</reference>
<comment type="caution">
    <text evidence="1">The sequence shown here is derived from an EMBL/GenBank/DDBJ whole genome shotgun (WGS) entry which is preliminary data.</text>
</comment>
<evidence type="ECO:0000313" key="1">
    <source>
        <dbReference type="EMBL" id="MBO3662607.1"/>
    </source>
</evidence>
<accession>A0A939QJ27</accession>
<dbReference type="EMBL" id="JAGFOA010000001">
    <property type="protein sequence ID" value="MBO3662607.1"/>
    <property type="molecule type" value="Genomic_DNA"/>
</dbReference>
<name>A0A939QJ27_9MICO</name>
<evidence type="ECO:0000313" key="2">
    <source>
        <dbReference type="Proteomes" id="UP000680132"/>
    </source>
</evidence>
<dbReference type="AlphaFoldDB" id="A0A939QJ27"/>
<organism evidence="1 2">
    <name type="scientific">Microbacterium stercoris</name>
    <dbReference type="NCBI Taxonomy" id="2820289"/>
    <lineage>
        <taxon>Bacteria</taxon>
        <taxon>Bacillati</taxon>
        <taxon>Actinomycetota</taxon>
        <taxon>Actinomycetes</taxon>
        <taxon>Micrococcales</taxon>
        <taxon>Microbacteriaceae</taxon>
        <taxon>Microbacterium</taxon>
    </lineage>
</organism>
<keyword evidence="2" id="KW-1185">Reference proteome</keyword>
<gene>
    <name evidence="1" type="ORF">J5V96_03675</name>
</gene>
<proteinExistence type="predicted"/>
<dbReference type="Proteomes" id="UP000680132">
    <property type="component" value="Unassembled WGS sequence"/>
</dbReference>
<protein>
    <submittedName>
        <fullName evidence="1">Uncharacterized protein</fullName>
    </submittedName>
</protein>